<sequence length="203" mass="23435">MTSIITGDIINSREIKNPEEWLAPLKEIFYNIDSSNKYWEIYRGDSFQIEIRDWYQAFEMAVLIKATIKSIKALDVRMAIGVGEKTHKAKRISESNGSAFIYSGEEFEKLKQNKVNLAIKTANNELNKELNLYFKLALIAMDNWTKKSAEIVTLSIKNPELPQEELGNIIGIKQNTVSEHLKRASFEEIMEVDKMYRHKISTL</sequence>
<evidence type="ECO:0000313" key="1">
    <source>
        <dbReference type="EMBL" id="EIJ39987.1"/>
    </source>
</evidence>
<organism evidence="1 2">
    <name type="scientific">Galbibacter orientalis DSM 19592</name>
    <dbReference type="NCBI Taxonomy" id="926559"/>
    <lineage>
        <taxon>Bacteria</taxon>
        <taxon>Pseudomonadati</taxon>
        <taxon>Bacteroidota</taxon>
        <taxon>Flavobacteriia</taxon>
        <taxon>Flavobacteriales</taxon>
        <taxon>Flavobacteriaceae</taxon>
        <taxon>Galbibacter</taxon>
    </lineage>
</organism>
<accession>I3C8P4</accession>
<keyword evidence="2" id="KW-1185">Reference proteome</keyword>
<gene>
    <name evidence="1" type="ORF">JoomaDRAFT_3034</name>
</gene>
<dbReference type="Proteomes" id="UP000004690">
    <property type="component" value="Unassembled WGS sequence"/>
</dbReference>
<dbReference type="OrthoDB" id="7064118at2"/>
<name>I3C8P4_9FLAO</name>
<dbReference type="eggNOG" id="COG1846">
    <property type="taxonomic scope" value="Bacteria"/>
</dbReference>
<proteinExistence type="predicted"/>
<reference evidence="1 2" key="1">
    <citation type="submission" date="2012-02" db="EMBL/GenBank/DDBJ databases">
        <title>Improved High-Quality Draft genome of Joostella marina DSM 19592.</title>
        <authorList>
            <consortium name="US DOE Joint Genome Institute (JGI-PGF)"/>
            <person name="Lucas S."/>
            <person name="Copeland A."/>
            <person name="Lapidus A."/>
            <person name="Bruce D."/>
            <person name="Goodwin L."/>
            <person name="Pitluck S."/>
            <person name="Peters L."/>
            <person name="Chertkov O."/>
            <person name="Ovchinnikova G."/>
            <person name="Kyrpides N."/>
            <person name="Mavromatis K."/>
            <person name="Detter J.C."/>
            <person name="Han C."/>
            <person name="Land M."/>
            <person name="Hauser L."/>
            <person name="Markowitz V."/>
            <person name="Cheng J.-F."/>
            <person name="Hugenholtz P."/>
            <person name="Woyke T."/>
            <person name="Wu D."/>
            <person name="Tindall B."/>
            <person name="Brambilla E."/>
            <person name="Klenk H.-P."/>
            <person name="Eisen J.A."/>
        </authorList>
    </citation>
    <scope>NUCLEOTIDE SEQUENCE [LARGE SCALE GENOMIC DNA]</scope>
    <source>
        <strain evidence="1 2">DSM 19592</strain>
    </source>
</reference>
<dbReference type="HOGENOM" id="CLU_085936_1_0_10"/>
<dbReference type="EMBL" id="JH651379">
    <property type="protein sequence ID" value="EIJ39987.1"/>
    <property type="molecule type" value="Genomic_DNA"/>
</dbReference>
<dbReference type="RefSeq" id="WP_008613894.1">
    <property type="nucleotide sequence ID" value="NZ_JH651379.1"/>
</dbReference>
<evidence type="ECO:0000313" key="2">
    <source>
        <dbReference type="Proteomes" id="UP000004690"/>
    </source>
</evidence>
<dbReference type="AlphaFoldDB" id="I3C8P4"/>
<dbReference type="STRING" id="926559.JoomaDRAFT_3034"/>
<protein>
    <submittedName>
        <fullName evidence="1">Uncharacterized protein</fullName>
    </submittedName>
</protein>